<gene>
    <name evidence="1" type="ORF">N1F79_14245</name>
</gene>
<evidence type="ECO:0000313" key="1">
    <source>
        <dbReference type="EMBL" id="MEF3834295.1"/>
    </source>
</evidence>
<dbReference type="Proteomes" id="UP001337305">
    <property type="component" value="Unassembled WGS sequence"/>
</dbReference>
<evidence type="ECO:0000313" key="2">
    <source>
        <dbReference type="Proteomes" id="UP001337305"/>
    </source>
</evidence>
<accession>A0ABU7XUB4</accession>
<name>A0ABU7XUB4_9FLAO</name>
<proteinExistence type="predicted"/>
<comment type="caution">
    <text evidence="1">The sequence shown here is derived from an EMBL/GenBank/DDBJ whole genome shotgun (WGS) entry which is preliminary data.</text>
</comment>
<organism evidence="1 2">
    <name type="scientific">Flavivirga spongiicola</name>
    <dbReference type="NCBI Taxonomy" id="421621"/>
    <lineage>
        <taxon>Bacteria</taxon>
        <taxon>Pseudomonadati</taxon>
        <taxon>Bacteroidota</taxon>
        <taxon>Flavobacteriia</taxon>
        <taxon>Flavobacteriales</taxon>
        <taxon>Flavobacteriaceae</taxon>
        <taxon>Flavivirga</taxon>
    </lineage>
</organism>
<dbReference type="EMBL" id="JAODOP010000004">
    <property type="protein sequence ID" value="MEF3834295.1"/>
    <property type="molecule type" value="Genomic_DNA"/>
</dbReference>
<dbReference type="NCBIfam" id="NF041384">
    <property type="entry name" value="YHS_seleno_dom"/>
    <property type="match status" value="1"/>
</dbReference>
<sequence>MKKRTKIILVLFVVIITLVFTVAKVKRISPLSWGDKGVNKPMFSNQAINGYDAVTYFIENKAVLGNETYSYNWKNADWNFSSEENKNLFIGNPGKYAPQYGGYCAFAVSKGFTANTNPNSFEVIDGKLYLFDGEGVKADWKENLKENLQKCETNWKKY</sequence>
<reference evidence="1 2" key="1">
    <citation type="submission" date="2022-09" db="EMBL/GenBank/DDBJ databases">
        <title>Genome sequencing of Flavivirga sp. MEBiC05379.</title>
        <authorList>
            <person name="Oh H.-M."/>
            <person name="Kwon K.K."/>
            <person name="Park M.J."/>
            <person name="Yang S.-H."/>
        </authorList>
    </citation>
    <scope>NUCLEOTIDE SEQUENCE [LARGE SCALE GENOMIC DNA]</scope>
    <source>
        <strain evidence="1 2">MEBiC05379</strain>
    </source>
</reference>
<keyword evidence="2" id="KW-1185">Reference proteome</keyword>
<dbReference type="RefSeq" id="WP_303306626.1">
    <property type="nucleotide sequence ID" value="NZ_JAODOP010000004.1"/>
</dbReference>
<protein>
    <submittedName>
        <fullName evidence="1">YHS domain protein</fullName>
    </submittedName>
</protein>